<gene>
    <name evidence="1" type="ORF">DFQ04_3001</name>
</gene>
<dbReference type="AlphaFoldDB" id="A0A4R6T463"/>
<dbReference type="EMBL" id="SNYF01000008">
    <property type="protein sequence ID" value="TDQ15115.1"/>
    <property type="molecule type" value="Genomic_DNA"/>
</dbReference>
<dbReference type="PROSITE" id="PS51257">
    <property type="entry name" value="PROKAR_LIPOPROTEIN"/>
    <property type="match status" value="1"/>
</dbReference>
<dbReference type="Proteomes" id="UP000294535">
    <property type="component" value="Unassembled WGS sequence"/>
</dbReference>
<name>A0A4R6T463_9BACT</name>
<proteinExistence type="predicted"/>
<reference evidence="1 2" key="1">
    <citation type="submission" date="2019-03" db="EMBL/GenBank/DDBJ databases">
        <title>Genomic Encyclopedia of Type Strains, Phase III (KMG-III): the genomes of soil and plant-associated and newly described type strains.</title>
        <authorList>
            <person name="Whitman W."/>
        </authorList>
    </citation>
    <scope>NUCLEOTIDE SEQUENCE [LARGE SCALE GENOMIC DNA]</scope>
    <source>
        <strain evidence="1 2">CECT 8446</strain>
    </source>
</reference>
<protein>
    <recommendedName>
        <fullName evidence="3">Lipoprotein</fullName>
    </recommendedName>
</protein>
<comment type="caution">
    <text evidence="1">The sequence shown here is derived from an EMBL/GenBank/DDBJ whole genome shotgun (WGS) entry which is preliminary data.</text>
</comment>
<organism evidence="1 2">
    <name type="scientific">Algoriphagus boseongensis</name>
    <dbReference type="NCBI Taxonomy" id="1442587"/>
    <lineage>
        <taxon>Bacteria</taxon>
        <taxon>Pseudomonadati</taxon>
        <taxon>Bacteroidota</taxon>
        <taxon>Cytophagia</taxon>
        <taxon>Cytophagales</taxon>
        <taxon>Cyclobacteriaceae</taxon>
        <taxon>Algoriphagus</taxon>
    </lineage>
</organism>
<accession>A0A4R6T463</accession>
<evidence type="ECO:0008006" key="3">
    <source>
        <dbReference type="Google" id="ProtNLM"/>
    </source>
</evidence>
<evidence type="ECO:0000313" key="1">
    <source>
        <dbReference type="EMBL" id="TDQ15115.1"/>
    </source>
</evidence>
<evidence type="ECO:0000313" key="2">
    <source>
        <dbReference type="Proteomes" id="UP000294535"/>
    </source>
</evidence>
<sequence length="139" mass="15961">MRLYHKISKIVMQFFCVLLIQGCEIEEPTIFSGEVVDLQTGREIPKVTLLFSVYEKSPFLTIPSIVREDTVETDSQGKFHLVVPYNEQYSRFTINVLKKLSNGSFEFVNESRDCSPYDCSSFKAGNAYKFKLKIPLDSL</sequence>
<keyword evidence="2" id="KW-1185">Reference proteome</keyword>